<dbReference type="InterPro" id="IPR011991">
    <property type="entry name" value="ArsR-like_HTH"/>
</dbReference>
<dbReference type="GO" id="GO:0043200">
    <property type="term" value="P:response to amino acid"/>
    <property type="evidence" value="ECO:0007669"/>
    <property type="project" value="TreeGrafter"/>
</dbReference>
<dbReference type="GO" id="GO:0043565">
    <property type="term" value="F:sequence-specific DNA binding"/>
    <property type="evidence" value="ECO:0007669"/>
    <property type="project" value="InterPro"/>
</dbReference>
<dbReference type="InterPro" id="IPR019888">
    <property type="entry name" value="Tscrpt_reg_AsnC-like"/>
</dbReference>
<dbReference type="PANTHER" id="PTHR30154">
    <property type="entry name" value="LEUCINE-RESPONSIVE REGULATORY PROTEIN"/>
    <property type="match status" value="1"/>
</dbReference>
<name>A0A292Z8I2_SPHSA</name>
<keyword evidence="2" id="KW-0238">DNA-binding</keyword>
<dbReference type="InterPro" id="IPR036388">
    <property type="entry name" value="WH-like_DNA-bd_sf"/>
</dbReference>
<dbReference type="CDD" id="cd00090">
    <property type="entry name" value="HTH_ARSR"/>
    <property type="match status" value="1"/>
</dbReference>
<dbReference type="GO" id="GO:0005829">
    <property type="term" value="C:cytosol"/>
    <property type="evidence" value="ECO:0007669"/>
    <property type="project" value="TreeGrafter"/>
</dbReference>
<evidence type="ECO:0000313" key="6">
    <source>
        <dbReference type="Proteomes" id="UP000221538"/>
    </source>
</evidence>
<organism evidence="5 6">
    <name type="scientific">Sphingobium fuliginis (strain ATCC 27551)</name>
    <dbReference type="NCBI Taxonomy" id="336203"/>
    <lineage>
        <taxon>Bacteria</taxon>
        <taxon>Pseudomonadati</taxon>
        <taxon>Pseudomonadota</taxon>
        <taxon>Alphaproteobacteria</taxon>
        <taxon>Sphingomonadales</taxon>
        <taxon>Sphingomonadaceae</taxon>
        <taxon>Sphingobium</taxon>
    </lineage>
</organism>
<dbReference type="InterPro" id="IPR019887">
    <property type="entry name" value="Tscrpt_reg_AsnC/Lrp_C"/>
</dbReference>
<dbReference type="Gene3D" id="1.10.10.10">
    <property type="entry name" value="Winged helix-like DNA-binding domain superfamily/Winged helix DNA-binding domain"/>
    <property type="match status" value="1"/>
</dbReference>
<dbReference type="PANTHER" id="PTHR30154:SF17">
    <property type="entry name" value="DNA-BINDING TRANSCRIPTIONAL ACTIVATOR DECR"/>
    <property type="match status" value="1"/>
</dbReference>
<reference evidence="5 6" key="1">
    <citation type="journal article" date="2013" name="Biodegradation">
        <title>Occurrence of 4-tert-butylphenol (4-t-BP) biodegradation in an aquatic sample caused by the presence of Spirodela polyrrhiza and isolation of a 4-t-BP-utilizing bacterium.</title>
        <authorList>
            <person name="Ogata Y."/>
            <person name="Toyama T."/>
            <person name="Yu N."/>
            <person name="Wang X."/>
            <person name="Sei K."/>
            <person name="Ike M."/>
        </authorList>
    </citation>
    <scope>NUCLEOTIDE SEQUENCE [LARGE SCALE GENOMIC DNA]</scope>
    <source>
        <strain evidence="5 6">OMI</strain>
    </source>
</reference>
<protein>
    <submittedName>
        <fullName evidence="5">Putative transcriptional regulator protein</fullName>
    </submittedName>
</protein>
<dbReference type="Pfam" id="PF13404">
    <property type="entry name" value="HTH_AsnC-type"/>
    <property type="match status" value="1"/>
</dbReference>
<reference evidence="5 6" key="2">
    <citation type="journal article" date="2013" name="Environ. Sci. Technol.">
        <title>The 4-tert-butylphenol-utilizing bacterium Sphingobium fuliginis OMI can degrade bisphenols via phenolic ring hydroxylation and meta-cleavage pathway.</title>
        <authorList>
            <person name="Ogata Y."/>
            <person name="Goda S."/>
            <person name="Toyama T."/>
            <person name="Sei K."/>
            <person name="Ike M."/>
        </authorList>
    </citation>
    <scope>NUCLEOTIDE SEQUENCE [LARGE SCALE GENOMIC DNA]</scope>
    <source>
        <strain evidence="5 6">OMI</strain>
    </source>
</reference>
<gene>
    <name evidence="5" type="ORF">SFOMI_1799</name>
</gene>
<comment type="caution">
    <text evidence="5">The sequence shown here is derived from an EMBL/GenBank/DDBJ whole genome shotgun (WGS) entry which is preliminary data.</text>
</comment>
<dbReference type="Pfam" id="PF01037">
    <property type="entry name" value="AsnC_trans_reg"/>
    <property type="match status" value="1"/>
</dbReference>
<evidence type="ECO:0000313" key="5">
    <source>
        <dbReference type="EMBL" id="GAY21262.1"/>
    </source>
</evidence>
<dbReference type="PROSITE" id="PS50956">
    <property type="entry name" value="HTH_ASNC_2"/>
    <property type="match status" value="1"/>
</dbReference>
<evidence type="ECO:0000256" key="2">
    <source>
        <dbReference type="ARBA" id="ARBA00023125"/>
    </source>
</evidence>
<dbReference type="InterPro" id="IPR036390">
    <property type="entry name" value="WH_DNA-bd_sf"/>
</dbReference>
<proteinExistence type="predicted"/>
<dbReference type="SMART" id="SM00344">
    <property type="entry name" value="HTH_ASNC"/>
    <property type="match status" value="1"/>
</dbReference>
<evidence type="ECO:0000259" key="4">
    <source>
        <dbReference type="PROSITE" id="PS50956"/>
    </source>
</evidence>
<dbReference type="EMBL" id="BEWI01000031">
    <property type="protein sequence ID" value="GAY21262.1"/>
    <property type="molecule type" value="Genomic_DNA"/>
</dbReference>
<dbReference type="SUPFAM" id="SSF46785">
    <property type="entry name" value="Winged helix' DNA-binding domain"/>
    <property type="match status" value="1"/>
</dbReference>
<dbReference type="InterPro" id="IPR000485">
    <property type="entry name" value="AsnC-type_HTH_dom"/>
</dbReference>
<dbReference type="AlphaFoldDB" id="A0A292Z8I2"/>
<dbReference type="Gene3D" id="3.30.70.920">
    <property type="match status" value="1"/>
</dbReference>
<feature type="domain" description="HTH asnC-type" evidence="4">
    <location>
        <begin position="44"/>
        <end position="105"/>
    </location>
</feature>
<keyword evidence="3" id="KW-0804">Transcription</keyword>
<dbReference type="Proteomes" id="UP000221538">
    <property type="component" value="Unassembled WGS sequence"/>
</dbReference>
<dbReference type="GO" id="GO:0006355">
    <property type="term" value="P:regulation of DNA-templated transcription"/>
    <property type="evidence" value="ECO:0007669"/>
    <property type="project" value="UniProtKB-ARBA"/>
</dbReference>
<evidence type="ECO:0000256" key="3">
    <source>
        <dbReference type="ARBA" id="ARBA00023163"/>
    </source>
</evidence>
<keyword evidence="1" id="KW-0805">Transcription regulation</keyword>
<dbReference type="InterPro" id="IPR011008">
    <property type="entry name" value="Dimeric_a/b-barrel"/>
</dbReference>
<dbReference type="PRINTS" id="PR00033">
    <property type="entry name" value="HTHASNC"/>
</dbReference>
<sequence>MAEKESGFRLFVSAKSSASDRSTGRLDERDAAIILPLMKQDRQIDAVDRKIIAALQEDATLSHAELAERVGASSASCWRRIKALEAAGVLAGTVRLVDPEKVGRGVNVLCNIRMRSHAQEARRAFEQFVEGRPEIVECFSMSGEWDYLMRIVVADVADYNRFLMMTLLGHPSVAGAASHFALSMTKFTTALPV</sequence>
<evidence type="ECO:0000256" key="1">
    <source>
        <dbReference type="ARBA" id="ARBA00023015"/>
    </source>
</evidence>
<dbReference type="SUPFAM" id="SSF54909">
    <property type="entry name" value="Dimeric alpha+beta barrel"/>
    <property type="match status" value="1"/>
</dbReference>
<accession>A0A292Z8I2</accession>